<dbReference type="EMBL" id="BAABKO010000006">
    <property type="protein sequence ID" value="GAA4782813.1"/>
    <property type="molecule type" value="Genomic_DNA"/>
</dbReference>
<proteinExistence type="inferred from homology"/>
<dbReference type="RefSeq" id="WP_345440982.1">
    <property type="nucleotide sequence ID" value="NZ_BAABKO010000006.1"/>
</dbReference>
<dbReference type="PANTHER" id="PTHR18964:SF173">
    <property type="entry name" value="GLUCOKINASE"/>
    <property type="match status" value="1"/>
</dbReference>
<evidence type="ECO:0000313" key="3">
    <source>
        <dbReference type="Proteomes" id="UP001501645"/>
    </source>
</evidence>
<dbReference type="Gene3D" id="1.10.10.10">
    <property type="entry name" value="Winged helix-like DNA-binding domain superfamily/Winged helix DNA-binding domain"/>
    <property type="match status" value="1"/>
</dbReference>
<name>A0ABP9ALM8_9MICO</name>
<dbReference type="InterPro" id="IPR043129">
    <property type="entry name" value="ATPase_NBD"/>
</dbReference>
<dbReference type="Pfam" id="PF00480">
    <property type="entry name" value="ROK"/>
    <property type="match status" value="1"/>
</dbReference>
<gene>
    <name evidence="2" type="ORF">GCM10023351_30220</name>
</gene>
<evidence type="ECO:0000313" key="2">
    <source>
        <dbReference type="EMBL" id="GAA4782813.1"/>
    </source>
</evidence>
<comment type="caution">
    <text evidence="2">The sequence shown here is derived from an EMBL/GenBank/DDBJ whole genome shotgun (WGS) entry which is preliminary data.</text>
</comment>
<evidence type="ECO:0000256" key="1">
    <source>
        <dbReference type="ARBA" id="ARBA00006479"/>
    </source>
</evidence>
<organism evidence="2 3">
    <name type="scientific">Microbacterium gilvum</name>
    <dbReference type="NCBI Taxonomy" id="1336204"/>
    <lineage>
        <taxon>Bacteria</taxon>
        <taxon>Bacillati</taxon>
        <taxon>Actinomycetota</taxon>
        <taxon>Actinomycetes</taxon>
        <taxon>Micrococcales</taxon>
        <taxon>Microbacteriaceae</taxon>
        <taxon>Microbacterium</taxon>
    </lineage>
</organism>
<dbReference type="InterPro" id="IPR000600">
    <property type="entry name" value="ROK"/>
</dbReference>
<keyword evidence="3" id="KW-1185">Reference proteome</keyword>
<accession>A0ABP9ALM8</accession>
<dbReference type="InterPro" id="IPR036388">
    <property type="entry name" value="WH-like_DNA-bd_sf"/>
</dbReference>
<dbReference type="InterPro" id="IPR049874">
    <property type="entry name" value="ROK_cs"/>
</dbReference>
<dbReference type="Gene3D" id="3.30.420.40">
    <property type="match status" value="2"/>
</dbReference>
<protein>
    <submittedName>
        <fullName evidence="2">ROK family protein</fullName>
    </submittedName>
</protein>
<reference evidence="3" key="1">
    <citation type="journal article" date="2019" name="Int. J. Syst. Evol. Microbiol.">
        <title>The Global Catalogue of Microorganisms (GCM) 10K type strain sequencing project: providing services to taxonomists for standard genome sequencing and annotation.</title>
        <authorList>
            <consortium name="The Broad Institute Genomics Platform"/>
            <consortium name="The Broad Institute Genome Sequencing Center for Infectious Disease"/>
            <person name="Wu L."/>
            <person name="Ma J."/>
        </authorList>
    </citation>
    <scope>NUCLEOTIDE SEQUENCE [LARGE SCALE GENOMIC DNA]</scope>
    <source>
        <strain evidence="3">JCM 18537</strain>
    </source>
</reference>
<dbReference type="PROSITE" id="PS01125">
    <property type="entry name" value="ROK"/>
    <property type="match status" value="1"/>
</dbReference>
<dbReference type="PANTHER" id="PTHR18964">
    <property type="entry name" value="ROK (REPRESSOR, ORF, KINASE) FAMILY"/>
    <property type="match status" value="1"/>
</dbReference>
<sequence>MPDATGPLTAGGLFQRFRDGAPRTRGEVVADTGLGRAAASARLDALVGAGLLVPAGAATSTGGRPAQVLRFDPQAGVVLAIDFGAHHATIGLADLSGSPVATVSRELDITAGPAASLDIALGHAGELLADAGAELFGIGVGIPGPVEHSSGRPVNPPIMPGWDGFDIPAAVRARIDGEVHVDNDVNILAIGEHALRGGEVDDLVYVKVATGIGAGIISGGRIQRGALGSAGDLGHIHVRLPDSPLVADSDGDLEAVASGTAVAAALRARGVDAASNADVVRLVQTGHPEAVALTREAGRILGEALSIVVNLVNPSLIVIGGSLGRVADHLIAGAREVVYRRSIPLATQHLRIEPSRGGVTSGVRGAATMTLQYALSPSAIDKRLARA</sequence>
<dbReference type="SUPFAM" id="SSF53067">
    <property type="entry name" value="Actin-like ATPase domain"/>
    <property type="match status" value="1"/>
</dbReference>
<comment type="similarity">
    <text evidence="1">Belongs to the ROK (NagC/XylR) family.</text>
</comment>
<dbReference type="Proteomes" id="UP001501645">
    <property type="component" value="Unassembled WGS sequence"/>
</dbReference>